<dbReference type="Proteomes" id="UP000058012">
    <property type="component" value="Unassembled WGS sequence"/>
</dbReference>
<feature type="signal peptide" evidence="1">
    <location>
        <begin position="1"/>
        <end position="27"/>
    </location>
</feature>
<dbReference type="AlphaFoldDB" id="A0A117USK5"/>
<evidence type="ECO:0008006" key="4">
    <source>
        <dbReference type="Google" id="ProtNLM"/>
    </source>
</evidence>
<gene>
    <name evidence="2" type="ORF">AQZ52_14500</name>
</gene>
<keyword evidence="3" id="KW-1185">Reference proteome</keyword>
<name>A0A117USK5_9SPHN</name>
<protein>
    <recommendedName>
        <fullName evidence="4">DUF4136 domain-containing protein</fullName>
    </recommendedName>
</protein>
<feature type="chain" id="PRO_5007156882" description="DUF4136 domain-containing protein" evidence="1">
    <location>
        <begin position="28"/>
        <end position="261"/>
    </location>
</feature>
<evidence type="ECO:0000313" key="2">
    <source>
        <dbReference type="EMBL" id="KUR70077.1"/>
    </source>
</evidence>
<evidence type="ECO:0000256" key="1">
    <source>
        <dbReference type="SAM" id="SignalP"/>
    </source>
</evidence>
<sequence length="261" mass="27728">MLTRLMRAMVGGLIAAGLLFAAGTAQAGSVLKEGFAFPTDHTPKIVVFRPEVQVGTLRAAGQDEPNVEWTQTARTNIASEMKTQATAQGLNLEFLGDQQGTDAELIDSHRALFLAVSSAVMTHGIAGDHLPTKREERTEENPGKRWRLDWTLGPGMAKFAEATGAEYGLFFYTHDAYGSAGRKTAMIFAAMWGAYVPTGIHVGYAGLVDLKTGDIVWFNTDIAMGGDPRETEGAAKRVGQLLAGFPGSKPAFPGASAAAPK</sequence>
<dbReference type="STRING" id="1117702.AQZ52_14500"/>
<evidence type="ECO:0000313" key="3">
    <source>
        <dbReference type="Proteomes" id="UP000058012"/>
    </source>
</evidence>
<proteinExistence type="predicted"/>
<reference evidence="2 3" key="1">
    <citation type="submission" date="2015-10" db="EMBL/GenBank/DDBJ databases">
        <title>Draft genome sequence of Novosphingobium fuchskuhlense DSM 25065 isolated from a surface water sample of the southwest basin of Lake Grosse Fuchskuhle.</title>
        <authorList>
            <person name="Ruckert C."/>
            <person name="Winkler A."/>
            <person name="Glaeser J."/>
            <person name="Grossart H.-P."/>
            <person name="Kalinowski J."/>
            <person name="Glaeser S."/>
        </authorList>
    </citation>
    <scope>NUCLEOTIDE SEQUENCE [LARGE SCALE GENOMIC DNA]</scope>
    <source>
        <strain evidence="2 3">FNE08-7</strain>
    </source>
</reference>
<dbReference type="EMBL" id="LLZS01000009">
    <property type="protein sequence ID" value="KUR70077.1"/>
    <property type="molecule type" value="Genomic_DNA"/>
</dbReference>
<keyword evidence="1" id="KW-0732">Signal</keyword>
<comment type="caution">
    <text evidence="2">The sequence shown here is derived from an EMBL/GenBank/DDBJ whole genome shotgun (WGS) entry which is preliminary data.</text>
</comment>
<organism evidence="2 3">
    <name type="scientific">Novosphingobium fuchskuhlense</name>
    <dbReference type="NCBI Taxonomy" id="1117702"/>
    <lineage>
        <taxon>Bacteria</taxon>
        <taxon>Pseudomonadati</taxon>
        <taxon>Pseudomonadota</taxon>
        <taxon>Alphaproteobacteria</taxon>
        <taxon>Sphingomonadales</taxon>
        <taxon>Sphingomonadaceae</taxon>
        <taxon>Novosphingobium</taxon>
    </lineage>
</organism>
<accession>A0A117USK5</accession>